<dbReference type="SUPFAM" id="SSF53474">
    <property type="entry name" value="alpha/beta-Hydrolases"/>
    <property type="match status" value="1"/>
</dbReference>
<organism evidence="3 4">
    <name type="scientific">Seiridium unicorne</name>
    <dbReference type="NCBI Taxonomy" id="138068"/>
    <lineage>
        <taxon>Eukaryota</taxon>
        <taxon>Fungi</taxon>
        <taxon>Dikarya</taxon>
        <taxon>Ascomycota</taxon>
        <taxon>Pezizomycotina</taxon>
        <taxon>Sordariomycetes</taxon>
        <taxon>Xylariomycetidae</taxon>
        <taxon>Amphisphaeriales</taxon>
        <taxon>Sporocadaceae</taxon>
        <taxon>Seiridium</taxon>
    </lineage>
</organism>
<reference evidence="3 4" key="1">
    <citation type="journal article" date="2024" name="J. Plant Pathol.">
        <title>Sequence and assembly of the genome of Seiridium unicorne, isolate CBS 538.82, causal agent of cypress canker disease.</title>
        <authorList>
            <person name="Scali E."/>
            <person name="Rocca G.D."/>
            <person name="Danti R."/>
            <person name="Garbelotto M."/>
            <person name="Barberini S."/>
            <person name="Baroncelli R."/>
            <person name="Emiliani G."/>
        </authorList>
    </citation>
    <scope>NUCLEOTIDE SEQUENCE [LARGE SCALE GENOMIC DNA]</scope>
    <source>
        <strain evidence="3 4">BM-138-508</strain>
    </source>
</reference>
<feature type="region of interest" description="Disordered" evidence="1">
    <location>
        <begin position="1"/>
        <end position="36"/>
    </location>
</feature>
<evidence type="ECO:0000313" key="4">
    <source>
        <dbReference type="Proteomes" id="UP001408356"/>
    </source>
</evidence>
<evidence type="ECO:0000256" key="1">
    <source>
        <dbReference type="SAM" id="MobiDB-lite"/>
    </source>
</evidence>
<accession>A0ABR2UKP1</accession>
<evidence type="ECO:0000259" key="2">
    <source>
        <dbReference type="Pfam" id="PF09994"/>
    </source>
</evidence>
<proteinExistence type="predicted"/>
<name>A0ABR2UKP1_9PEZI</name>
<protein>
    <submittedName>
        <fullName evidence="3">Tle1 phospholipase domain-containing protein</fullName>
    </submittedName>
</protein>
<feature type="domain" description="T6SS Phospholipase effector Tle1-like catalytic" evidence="2">
    <location>
        <begin position="58"/>
        <end position="384"/>
    </location>
</feature>
<dbReference type="PANTHER" id="PTHR33840:SF2">
    <property type="entry name" value="TLE1 PHOSPHOLIPASE DOMAIN-CONTAINING PROTEIN"/>
    <property type="match status" value="1"/>
</dbReference>
<dbReference type="PANTHER" id="PTHR33840">
    <property type="match status" value="1"/>
</dbReference>
<dbReference type="EMBL" id="JARVKF010000419">
    <property type="protein sequence ID" value="KAK9415048.1"/>
    <property type="molecule type" value="Genomic_DNA"/>
</dbReference>
<dbReference type="Proteomes" id="UP001408356">
    <property type="component" value="Unassembled WGS sequence"/>
</dbReference>
<dbReference type="InterPro" id="IPR018712">
    <property type="entry name" value="Tle1-like_cat"/>
</dbReference>
<comment type="caution">
    <text evidence="3">The sequence shown here is derived from an EMBL/GenBank/DDBJ whole genome shotgun (WGS) entry which is preliminary data.</text>
</comment>
<dbReference type="Pfam" id="PF09994">
    <property type="entry name" value="T6SS_Tle1-like_cat"/>
    <property type="match status" value="1"/>
</dbReference>
<sequence>MVARKTSRSGSYPIQDTAFTPHSDSQATQTNDDDTKTFRLPGALRALKDSRAAEHHPRTIVICLDGTGDQFDNDNSNIVNFVSCLKKHSPTEQVTYYQSGIGTYDKGGLKNGIGAALDMAVGSGLGIHIKDAYKFLMQNYRDGDKICLFGFSRGAYTVRCLSGMLHKVGLLPASNVSQLNFAYNFYKDDSTEGRKLAAGFKRTFCTHVDVYFVGVWDCVASVGFIPRRLPFSKSPTNSIRHFRHAMALDEHRAKFKVCQWQQENPGLHLNPKRRDTVDFTPSGRIRRQFGMKKTPAIANTNGVLNNGMINGVVRPGTKESVDSQDSLERKFLAQDEAHHRKRFFQTDVLECWFMGCHADVGGGAVANECRHMLSRIPLRWMLRQCFECSTGILFDTARLAEFGLDVHTLWPIYRQPARPIAGPPPRLIEKYEQKTLAPLHRRAIFLPIGDGEDRIEDAPSMEKLNYMIPSEGDEDYFDAKEICNDMLKIARVWWILEIWPIKLRILSKDGQGWEKRVRMNLGRHRGVRDSEPNMHWTVQHAIDEGKYQLRTKCEKDVCWAEIV</sequence>
<feature type="compositionally biased region" description="Polar residues" evidence="1">
    <location>
        <begin position="8"/>
        <end position="30"/>
    </location>
</feature>
<dbReference type="InterPro" id="IPR029058">
    <property type="entry name" value="AB_hydrolase_fold"/>
</dbReference>
<evidence type="ECO:0000313" key="3">
    <source>
        <dbReference type="EMBL" id="KAK9415048.1"/>
    </source>
</evidence>
<gene>
    <name evidence="3" type="ORF">SUNI508_10653</name>
</gene>
<keyword evidence="4" id="KW-1185">Reference proteome</keyword>